<feature type="signal peptide" evidence="1">
    <location>
        <begin position="1"/>
        <end position="31"/>
    </location>
</feature>
<comment type="caution">
    <text evidence="2">The sequence shown here is derived from an EMBL/GenBank/DDBJ whole genome shotgun (WGS) entry which is preliminary data.</text>
</comment>
<dbReference type="Gramene" id="GBG70805">
    <property type="protein sequence ID" value="GBG70805"/>
    <property type="gene ID" value="CBR_g8105"/>
</dbReference>
<proteinExistence type="predicted"/>
<evidence type="ECO:0000313" key="2">
    <source>
        <dbReference type="EMBL" id="GBG70805.1"/>
    </source>
</evidence>
<evidence type="ECO:0000256" key="1">
    <source>
        <dbReference type="SAM" id="SignalP"/>
    </source>
</evidence>
<keyword evidence="3" id="KW-1185">Reference proteome</keyword>
<accession>A0A388KL83</accession>
<name>A0A388KL83_CHABU</name>
<feature type="chain" id="PRO_5017393903" evidence="1">
    <location>
        <begin position="32"/>
        <end position="138"/>
    </location>
</feature>
<dbReference type="Proteomes" id="UP000265515">
    <property type="component" value="Unassembled WGS sequence"/>
</dbReference>
<keyword evidence="1" id="KW-0732">Signal</keyword>
<evidence type="ECO:0000313" key="3">
    <source>
        <dbReference type="Proteomes" id="UP000265515"/>
    </source>
</evidence>
<dbReference type="EMBL" id="BFEA01000136">
    <property type="protein sequence ID" value="GBG70805.1"/>
    <property type="molecule type" value="Genomic_DNA"/>
</dbReference>
<gene>
    <name evidence="2" type="ORF">CBR_g8105</name>
</gene>
<organism evidence="2 3">
    <name type="scientific">Chara braunii</name>
    <name type="common">Braun's stonewort</name>
    <dbReference type="NCBI Taxonomy" id="69332"/>
    <lineage>
        <taxon>Eukaryota</taxon>
        <taxon>Viridiplantae</taxon>
        <taxon>Streptophyta</taxon>
        <taxon>Charophyceae</taxon>
        <taxon>Charales</taxon>
        <taxon>Characeae</taxon>
        <taxon>Chara</taxon>
    </lineage>
</organism>
<protein>
    <submittedName>
        <fullName evidence="2">Uncharacterized protein</fullName>
    </submittedName>
</protein>
<sequence>MSQSRLNRIRDAFRLLLAAIMWIMRMGGDDARSHLVYKALYYSQLVVKPTLLAAGLQAFNWRRHIVDFGNAVLFHLGKRPVTLDTFRNYIMEWAACGVSFNYKAGLDDPNVAARMDWMGTGPIADERKDGGDDGDGRS</sequence>
<reference evidence="2 3" key="1">
    <citation type="journal article" date="2018" name="Cell">
        <title>The Chara Genome: Secondary Complexity and Implications for Plant Terrestrialization.</title>
        <authorList>
            <person name="Nishiyama T."/>
            <person name="Sakayama H."/>
            <person name="Vries J.D."/>
            <person name="Buschmann H."/>
            <person name="Saint-Marcoux D."/>
            <person name="Ullrich K.K."/>
            <person name="Haas F.B."/>
            <person name="Vanderstraeten L."/>
            <person name="Becker D."/>
            <person name="Lang D."/>
            <person name="Vosolsobe S."/>
            <person name="Rombauts S."/>
            <person name="Wilhelmsson P.K.I."/>
            <person name="Janitza P."/>
            <person name="Kern R."/>
            <person name="Heyl A."/>
            <person name="Rumpler F."/>
            <person name="Villalobos L.I.A.C."/>
            <person name="Clay J.M."/>
            <person name="Skokan R."/>
            <person name="Toyoda A."/>
            <person name="Suzuki Y."/>
            <person name="Kagoshima H."/>
            <person name="Schijlen E."/>
            <person name="Tajeshwar N."/>
            <person name="Catarino B."/>
            <person name="Hetherington A.J."/>
            <person name="Saltykova A."/>
            <person name="Bonnot C."/>
            <person name="Breuninger H."/>
            <person name="Symeonidi A."/>
            <person name="Radhakrishnan G.V."/>
            <person name="Van Nieuwerburgh F."/>
            <person name="Deforce D."/>
            <person name="Chang C."/>
            <person name="Karol K.G."/>
            <person name="Hedrich R."/>
            <person name="Ulvskov P."/>
            <person name="Glockner G."/>
            <person name="Delwiche C.F."/>
            <person name="Petrasek J."/>
            <person name="Van de Peer Y."/>
            <person name="Friml J."/>
            <person name="Beilby M."/>
            <person name="Dolan L."/>
            <person name="Kohara Y."/>
            <person name="Sugano S."/>
            <person name="Fujiyama A."/>
            <person name="Delaux P.-M."/>
            <person name="Quint M."/>
            <person name="TheiBen G."/>
            <person name="Hagemann M."/>
            <person name="Harholt J."/>
            <person name="Dunand C."/>
            <person name="Zachgo S."/>
            <person name="Langdale J."/>
            <person name="Maumus F."/>
            <person name="Straeten D.V.D."/>
            <person name="Gould S.B."/>
            <person name="Rensing S.A."/>
        </authorList>
    </citation>
    <scope>NUCLEOTIDE SEQUENCE [LARGE SCALE GENOMIC DNA]</scope>
    <source>
        <strain evidence="2 3">S276</strain>
    </source>
</reference>
<dbReference type="AlphaFoldDB" id="A0A388KL83"/>